<dbReference type="Pfam" id="PF14150">
    <property type="entry name" value="YesK"/>
    <property type="match status" value="1"/>
</dbReference>
<dbReference type="InterPro" id="IPR025434">
    <property type="entry name" value="YesK-like"/>
</dbReference>
<name>A0ABR8VTF0_9BACI</name>
<feature type="transmembrane region" description="Helical" evidence="1">
    <location>
        <begin position="62"/>
        <end position="82"/>
    </location>
</feature>
<sequence length="90" mass="10123">MMLTGPLLMSLIPGIVVLLVTWWFRRMNFSLFVRMTPGMLTVIAAIILFYVGYVNIRGFEGAAYGILAFFLVIFAVISFIMAKKSVKHST</sequence>
<organism evidence="2 3">
    <name type="scientific">Bacillus norwichensis</name>
    <dbReference type="NCBI Taxonomy" id="2762217"/>
    <lineage>
        <taxon>Bacteria</taxon>
        <taxon>Bacillati</taxon>
        <taxon>Bacillota</taxon>
        <taxon>Bacilli</taxon>
        <taxon>Bacillales</taxon>
        <taxon>Bacillaceae</taxon>
        <taxon>Bacillus</taxon>
    </lineage>
</organism>
<feature type="transmembrane region" description="Helical" evidence="1">
    <location>
        <begin position="36"/>
        <end position="56"/>
    </location>
</feature>
<accession>A0ABR8VTF0</accession>
<comment type="caution">
    <text evidence="2">The sequence shown here is derived from an EMBL/GenBank/DDBJ whole genome shotgun (WGS) entry which is preliminary data.</text>
</comment>
<evidence type="ECO:0008006" key="4">
    <source>
        <dbReference type="Google" id="ProtNLM"/>
    </source>
</evidence>
<keyword evidence="1" id="KW-1133">Transmembrane helix</keyword>
<proteinExistence type="predicted"/>
<evidence type="ECO:0000313" key="2">
    <source>
        <dbReference type="EMBL" id="MBD8007656.1"/>
    </source>
</evidence>
<reference evidence="2 3" key="1">
    <citation type="submission" date="2020-08" db="EMBL/GenBank/DDBJ databases">
        <title>A Genomic Blueprint of the Chicken Gut Microbiome.</title>
        <authorList>
            <person name="Gilroy R."/>
            <person name="Ravi A."/>
            <person name="Getino M."/>
            <person name="Pursley I."/>
            <person name="Horton D.L."/>
            <person name="Alikhan N.-F."/>
            <person name="Baker D."/>
            <person name="Gharbi K."/>
            <person name="Hall N."/>
            <person name="Watson M."/>
            <person name="Adriaenssens E.M."/>
            <person name="Foster-Nyarko E."/>
            <person name="Jarju S."/>
            <person name="Secka A."/>
            <person name="Antonio M."/>
            <person name="Oren A."/>
            <person name="Chaudhuri R."/>
            <person name="La Ragione R.M."/>
            <person name="Hildebrand F."/>
            <person name="Pallen M.J."/>
        </authorList>
    </citation>
    <scope>NUCLEOTIDE SEQUENCE [LARGE SCALE GENOMIC DNA]</scope>
    <source>
        <strain evidence="2 3">Sa1BUA2</strain>
    </source>
</reference>
<dbReference type="EMBL" id="JACSPV010000076">
    <property type="protein sequence ID" value="MBD8007656.1"/>
    <property type="molecule type" value="Genomic_DNA"/>
</dbReference>
<keyword evidence="1" id="KW-0812">Transmembrane</keyword>
<feature type="transmembrane region" description="Helical" evidence="1">
    <location>
        <begin position="6"/>
        <end position="24"/>
    </location>
</feature>
<evidence type="ECO:0000256" key="1">
    <source>
        <dbReference type="SAM" id="Phobius"/>
    </source>
</evidence>
<dbReference type="Proteomes" id="UP000648182">
    <property type="component" value="Unassembled WGS sequence"/>
</dbReference>
<protein>
    <recommendedName>
        <fullName evidence="4">Preprotein translocase subunit SecD</fullName>
    </recommendedName>
</protein>
<dbReference type="RefSeq" id="WP_191816477.1">
    <property type="nucleotide sequence ID" value="NZ_JACSPV010000076.1"/>
</dbReference>
<keyword evidence="3" id="KW-1185">Reference proteome</keyword>
<gene>
    <name evidence="2" type="ORF">H9631_21690</name>
</gene>
<evidence type="ECO:0000313" key="3">
    <source>
        <dbReference type="Proteomes" id="UP000648182"/>
    </source>
</evidence>
<keyword evidence="1" id="KW-0472">Membrane</keyword>